<organism evidence="2 3">
    <name type="scientific">Punica granatum</name>
    <name type="common">Pomegranate</name>
    <dbReference type="NCBI Taxonomy" id="22663"/>
    <lineage>
        <taxon>Eukaryota</taxon>
        <taxon>Viridiplantae</taxon>
        <taxon>Streptophyta</taxon>
        <taxon>Embryophyta</taxon>
        <taxon>Tracheophyta</taxon>
        <taxon>Spermatophyta</taxon>
        <taxon>Magnoliopsida</taxon>
        <taxon>eudicotyledons</taxon>
        <taxon>Gunneridae</taxon>
        <taxon>Pentapetalae</taxon>
        <taxon>rosids</taxon>
        <taxon>malvids</taxon>
        <taxon>Myrtales</taxon>
        <taxon>Lythraceae</taxon>
        <taxon>Punica</taxon>
    </lineage>
</organism>
<protein>
    <submittedName>
        <fullName evidence="2">Uncharacterized protein</fullName>
    </submittedName>
</protein>
<proteinExistence type="predicted"/>
<evidence type="ECO:0000313" key="3">
    <source>
        <dbReference type="Proteomes" id="UP000197138"/>
    </source>
</evidence>
<evidence type="ECO:0000256" key="1">
    <source>
        <dbReference type="SAM" id="MobiDB-lite"/>
    </source>
</evidence>
<feature type="compositionally biased region" description="Pro residues" evidence="1">
    <location>
        <begin position="21"/>
        <end position="37"/>
    </location>
</feature>
<dbReference type="EMBL" id="MTKT01000785">
    <property type="protein sequence ID" value="OWM88806.1"/>
    <property type="molecule type" value="Genomic_DNA"/>
</dbReference>
<evidence type="ECO:0000313" key="2">
    <source>
        <dbReference type="EMBL" id="OWM88806.1"/>
    </source>
</evidence>
<accession>A0A218XVY7</accession>
<feature type="region of interest" description="Disordered" evidence="1">
    <location>
        <begin position="1"/>
        <end position="88"/>
    </location>
</feature>
<reference evidence="3" key="1">
    <citation type="journal article" date="2017" name="Plant J.">
        <title>The pomegranate (Punica granatum L.) genome and the genomics of punicalagin biosynthesis.</title>
        <authorList>
            <person name="Qin G."/>
            <person name="Xu C."/>
            <person name="Ming R."/>
            <person name="Tang H."/>
            <person name="Guyot R."/>
            <person name="Kramer E.M."/>
            <person name="Hu Y."/>
            <person name="Yi X."/>
            <person name="Qi Y."/>
            <person name="Xu X."/>
            <person name="Gao Z."/>
            <person name="Pan H."/>
            <person name="Jian J."/>
            <person name="Tian Y."/>
            <person name="Yue Z."/>
            <person name="Xu Y."/>
        </authorList>
    </citation>
    <scope>NUCLEOTIDE SEQUENCE [LARGE SCALE GENOMIC DNA]</scope>
    <source>
        <strain evidence="3">cv. Dabenzi</strain>
    </source>
</reference>
<name>A0A218XVY7_PUNGR</name>
<comment type="caution">
    <text evidence="2">The sequence shown here is derived from an EMBL/GenBank/DDBJ whole genome shotgun (WGS) entry which is preliminary data.</text>
</comment>
<dbReference type="Proteomes" id="UP000197138">
    <property type="component" value="Unassembled WGS sequence"/>
</dbReference>
<gene>
    <name evidence="2" type="ORF">CDL15_Pgr020760</name>
</gene>
<dbReference type="AlphaFoldDB" id="A0A218XVY7"/>
<sequence length="88" mass="9429">MVSRTVTGVHSGPHRGVQGREPPPTAPPPPPPPPFPATPTARRLTGLDPFLFLRRSSPEGRPILAQHPQSGPSLFRAVSPSSRRSDLI</sequence>